<evidence type="ECO:0000313" key="2">
    <source>
        <dbReference type="EMBL" id="MFC6206791.1"/>
    </source>
</evidence>
<protein>
    <recommendedName>
        <fullName evidence="4">WxL domain-containing protein</fullName>
    </recommendedName>
</protein>
<evidence type="ECO:0008006" key="4">
    <source>
        <dbReference type="Google" id="ProtNLM"/>
    </source>
</evidence>
<evidence type="ECO:0000313" key="3">
    <source>
        <dbReference type="Proteomes" id="UP001596254"/>
    </source>
</evidence>
<dbReference type="Proteomes" id="UP001596254">
    <property type="component" value="Unassembled WGS sequence"/>
</dbReference>
<dbReference type="EMBL" id="JBHSSK010000014">
    <property type="protein sequence ID" value="MFC6206791.1"/>
    <property type="molecule type" value="Genomic_DNA"/>
</dbReference>
<dbReference type="InterPro" id="IPR013320">
    <property type="entry name" value="ConA-like_dom_sf"/>
</dbReference>
<dbReference type="SUPFAM" id="SSF49899">
    <property type="entry name" value="Concanavalin A-like lectins/glucanases"/>
    <property type="match status" value="1"/>
</dbReference>
<feature type="signal peptide" evidence="1">
    <location>
        <begin position="1"/>
        <end position="23"/>
    </location>
</feature>
<accession>A0ABW1SQH1</accession>
<name>A0ABW1SQH1_9LACO</name>
<keyword evidence="1" id="KW-0732">Signal</keyword>
<feature type="chain" id="PRO_5046911361" description="WxL domain-containing protein" evidence="1">
    <location>
        <begin position="24"/>
        <end position="723"/>
    </location>
</feature>
<comment type="caution">
    <text evidence="2">The sequence shown here is derived from an EMBL/GenBank/DDBJ whole genome shotgun (WGS) entry which is preliminary data.</text>
</comment>
<dbReference type="RefSeq" id="WP_125693597.1">
    <property type="nucleotide sequence ID" value="NZ_JBHSSK010000014.1"/>
</dbReference>
<proteinExistence type="predicted"/>
<sequence>MKSLLIVLAVACGVGSQWVTAQAADNPDLAHAVRTAPVGLPLDKLLTTQAPQNSAELLDSPSMAKSIALITRDQPATATGQAGSVWSQDGGQDAVQAKLNLKQDKKIGLWLYFGDKGQAAADGLAFVLHNSPQQARAQSHAGQSLGVWGTDKTPLVTEPLAVAQSAIQNSWALEFDTHVNRTPLPGMHGFFDGDPTVPNGMHVDHGYPGTASSYVQLGAAQQHYYGLKPTQPRPVSNLADGRWHHLTVKWQAQESVLVYQLNDKDAAGNFQSKDDYLAGQIRVDQQQFAVNGSVPNGVFWGVTGATSTAGSENGLVVVDQLSDTPKFDKLGAVVRDVTGLHSMEEGGRLIRAGDKIDPGHRVRYTFRTRYTGKTELAGVKIDVPLPKEIKWRRARVALQMSDDLFFEESTLQGDRFQYQLQRSMTANVPHARNTLLVSIEGTVRPTSRMVRMPPVIGNFYGPDYRSPSATIPYLINGQSDLQVANLGKDEIHAVADKHALIAGRLTNGRDPLTHEEWEDSHVKVTLNNRVVGQPQVTQARQPGSQPGDFHVSIPIDSLKMGRNIVTISADDGYGNVTRRPFSVHVIKQAGQLQFTQVPKDSTFKTTQLSGSRQLIQRHLNWGLKIRDTREAGRSWKLAVRLSEPFATTAQRQLSGNLAWVQKKQTTHIKADEAFPIPASPKGQAEIDVTRSWAANEGLMLNVNNDAVAGEYAGQLTWELYDAP</sequence>
<gene>
    <name evidence="2" type="ORF">ACFP1G_04775</name>
</gene>
<keyword evidence="3" id="KW-1185">Reference proteome</keyword>
<reference evidence="3" key="1">
    <citation type="journal article" date="2019" name="Int. J. Syst. Evol. Microbiol.">
        <title>The Global Catalogue of Microorganisms (GCM) 10K type strain sequencing project: providing services to taxonomists for standard genome sequencing and annotation.</title>
        <authorList>
            <consortium name="The Broad Institute Genomics Platform"/>
            <consortium name="The Broad Institute Genome Sequencing Center for Infectious Disease"/>
            <person name="Wu L."/>
            <person name="Ma J."/>
        </authorList>
    </citation>
    <scope>NUCLEOTIDE SEQUENCE [LARGE SCALE GENOMIC DNA]</scope>
    <source>
        <strain evidence="3">CCM 8905</strain>
    </source>
</reference>
<organism evidence="2 3">
    <name type="scientific">Levilactobacillus tongjiangensis</name>
    <dbReference type="NCBI Taxonomy" id="2486023"/>
    <lineage>
        <taxon>Bacteria</taxon>
        <taxon>Bacillati</taxon>
        <taxon>Bacillota</taxon>
        <taxon>Bacilli</taxon>
        <taxon>Lactobacillales</taxon>
        <taxon>Lactobacillaceae</taxon>
        <taxon>Levilactobacillus</taxon>
    </lineage>
</organism>
<dbReference type="Gene3D" id="2.60.120.200">
    <property type="match status" value="1"/>
</dbReference>
<evidence type="ECO:0000256" key="1">
    <source>
        <dbReference type="SAM" id="SignalP"/>
    </source>
</evidence>